<keyword evidence="16" id="KW-1185">Reference proteome</keyword>
<evidence type="ECO:0000313" key="15">
    <source>
        <dbReference type="EMBL" id="CUU07518.1"/>
    </source>
</evidence>
<keyword evidence="8 12" id="KW-0479">Metal-binding</keyword>
<comment type="function">
    <text evidence="3 13">Endonuclease that specifically degrades the RNA of RNA-DNA hybrids.</text>
</comment>
<evidence type="ECO:0000256" key="9">
    <source>
        <dbReference type="ARBA" id="ARBA00022759"/>
    </source>
</evidence>
<dbReference type="GO" id="GO:0043137">
    <property type="term" value="P:DNA replication, removal of RNA primer"/>
    <property type="evidence" value="ECO:0007669"/>
    <property type="project" value="TreeGrafter"/>
</dbReference>
<proteinExistence type="inferred from homology"/>
<evidence type="ECO:0000256" key="2">
    <source>
        <dbReference type="ARBA" id="ARBA00001946"/>
    </source>
</evidence>
<dbReference type="GO" id="GO:0046872">
    <property type="term" value="F:metal ion binding"/>
    <property type="evidence" value="ECO:0007669"/>
    <property type="project" value="UniProtKB-KW"/>
</dbReference>
<dbReference type="AlphaFoldDB" id="A0A0S4N8Q7"/>
<evidence type="ECO:0000256" key="13">
    <source>
        <dbReference type="RuleBase" id="RU003515"/>
    </source>
</evidence>
<dbReference type="Pfam" id="PF01351">
    <property type="entry name" value="RNase_HII"/>
    <property type="match status" value="1"/>
</dbReference>
<evidence type="ECO:0000256" key="3">
    <source>
        <dbReference type="ARBA" id="ARBA00004065"/>
    </source>
</evidence>
<reference evidence="16" key="1">
    <citation type="submission" date="2015-11" db="EMBL/GenBank/DDBJ databases">
        <authorList>
            <person name="Varghese N."/>
        </authorList>
    </citation>
    <scope>NUCLEOTIDE SEQUENCE [LARGE SCALE GENOMIC DNA]</scope>
</reference>
<dbReference type="SUPFAM" id="SSF53098">
    <property type="entry name" value="Ribonuclease H-like"/>
    <property type="match status" value="1"/>
</dbReference>
<feature type="binding site" evidence="12">
    <location>
        <position position="9"/>
    </location>
    <ligand>
        <name>a divalent metal cation</name>
        <dbReference type="ChEBI" id="CHEBI:60240"/>
    </ligand>
</feature>
<sequence>MNFYIGVDESGKGDFFGPLVIAGIISNDEVNQKLIMLGVRDSKKLSNKKIAELAQEIKKICIYEIVVINPKRYNELTQKLNLNRILAWGHARVIENLLEKAELGKIVCTMAISDKFGDEHYLIESLMTKGRRIELVQRHKAETDPAVASASILARNEFLSRLKLLSEKYKMEFPRGASSKVVEVAGDFVKRYGREELISVAKIHFRTSKLIGV</sequence>
<dbReference type="GO" id="GO:0003723">
    <property type="term" value="F:RNA binding"/>
    <property type="evidence" value="ECO:0007669"/>
    <property type="project" value="UniProtKB-UniRule"/>
</dbReference>
<protein>
    <recommendedName>
        <fullName evidence="13">Ribonuclease</fullName>
        <ecNumber evidence="13">3.1.26.4</ecNumber>
    </recommendedName>
</protein>
<keyword evidence="6" id="KW-0963">Cytoplasm</keyword>
<evidence type="ECO:0000259" key="14">
    <source>
        <dbReference type="PROSITE" id="PS51975"/>
    </source>
</evidence>
<evidence type="ECO:0000313" key="16">
    <source>
        <dbReference type="Proteomes" id="UP000320623"/>
    </source>
</evidence>
<comment type="cofactor">
    <cofactor evidence="12">
        <name>Mn(2+)</name>
        <dbReference type="ChEBI" id="CHEBI:29035"/>
    </cofactor>
    <cofactor evidence="12">
        <name>Mg(2+)</name>
        <dbReference type="ChEBI" id="CHEBI:18420"/>
    </cofactor>
    <text evidence="12">Manganese or magnesium. Binds 1 divalent metal ion per monomer in the absence of substrate. May bind a second metal ion after substrate binding.</text>
</comment>
<comment type="cofactor">
    <cofactor evidence="2">
        <name>Mg(2+)</name>
        <dbReference type="ChEBI" id="CHEBI:18420"/>
    </cofactor>
</comment>
<keyword evidence="11" id="KW-0460">Magnesium</keyword>
<dbReference type="OrthoDB" id="9777935at2"/>
<evidence type="ECO:0000256" key="4">
    <source>
        <dbReference type="ARBA" id="ARBA00004496"/>
    </source>
</evidence>
<dbReference type="CDD" id="cd06590">
    <property type="entry name" value="RNase_HII_bacteria_HIII_like"/>
    <property type="match status" value="1"/>
</dbReference>
<evidence type="ECO:0000256" key="12">
    <source>
        <dbReference type="PROSITE-ProRule" id="PRU01319"/>
    </source>
</evidence>
<keyword evidence="10 12" id="KW-0378">Hydrolase</keyword>
<dbReference type="InterPro" id="IPR012337">
    <property type="entry name" value="RNaseH-like_sf"/>
</dbReference>
<dbReference type="GO" id="GO:0032299">
    <property type="term" value="C:ribonuclease H2 complex"/>
    <property type="evidence" value="ECO:0007669"/>
    <property type="project" value="TreeGrafter"/>
</dbReference>
<feature type="domain" description="RNase H type-2" evidence="14">
    <location>
        <begin position="2"/>
        <end position="213"/>
    </location>
</feature>
<accession>A0A0S4N8Q7</accession>
<evidence type="ECO:0000256" key="1">
    <source>
        <dbReference type="ARBA" id="ARBA00000077"/>
    </source>
</evidence>
<dbReference type="PROSITE" id="PS51975">
    <property type="entry name" value="RNASE_H_2"/>
    <property type="match status" value="1"/>
</dbReference>
<dbReference type="InterPro" id="IPR004641">
    <property type="entry name" value="RNase_HIII"/>
</dbReference>
<organism evidence="15 16">
    <name type="scientific">Candidatus Thermokryptus mobilis</name>
    <dbReference type="NCBI Taxonomy" id="1643428"/>
    <lineage>
        <taxon>Bacteria</taxon>
        <taxon>Pseudomonadati</taxon>
        <taxon>Candidatus Kryptoniota</taxon>
        <taxon>Candidatus Thermokryptus</taxon>
    </lineage>
</organism>
<dbReference type="InterPro" id="IPR024567">
    <property type="entry name" value="RNase_HII/HIII_dom"/>
</dbReference>
<dbReference type="InterPro" id="IPR001352">
    <property type="entry name" value="RNase_HII/HIII"/>
</dbReference>
<dbReference type="GO" id="GO:0006298">
    <property type="term" value="P:mismatch repair"/>
    <property type="evidence" value="ECO:0007669"/>
    <property type="project" value="TreeGrafter"/>
</dbReference>
<dbReference type="STRING" id="1643428.GCA_001442855_01788"/>
<dbReference type="InterPro" id="IPR036397">
    <property type="entry name" value="RNaseH_sf"/>
</dbReference>
<name>A0A0S4N8Q7_9BACT</name>
<dbReference type="NCBIfam" id="TIGR00716">
    <property type="entry name" value="rnhC"/>
    <property type="match status" value="1"/>
</dbReference>
<feature type="binding site" evidence="12">
    <location>
        <position position="114"/>
    </location>
    <ligand>
        <name>a divalent metal cation</name>
        <dbReference type="ChEBI" id="CHEBI:60240"/>
    </ligand>
</feature>
<keyword evidence="9 12" id="KW-0255">Endonuclease</keyword>
<comment type="subcellular location">
    <subcellularLocation>
        <location evidence="4">Cytoplasm</location>
    </subcellularLocation>
</comment>
<evidence type="ECO:0000256" key="10">
    <source>
        <dbReference type="ARBA" id="ARBA00022801"/>
    </source>
</evidence>
<evidence type="ECO:0000256" key="5">
    <source>
        <dbReference type="ARBA" id="ARBA00008378"/>
    </source>
</evidence>
<feature type="binding site" evidence="12">
    <location>
        <position position="8"/>
    </location>
    <ligand>
        <name>a divalent metal cation</name>
        <dbReference type="ChEBI" id="CHEBI:60240"/>
    </ligand>
</feature>
<keyword evidence="7 12" id="KW-0540">Nuclease</keyword>
<dbReference type="PANTHER" id="PTHR10954">
    <property type="entry name" value="RIBONUCLEASE H2 SUBUNIT A"/>
    <property type="match status" value="1"/>
</dbReference>
<dbReference type="Proteomes" id="UP000320623">
    <property type="component" value="Unassembled WGS sequence"/>
</dbReference>
<comment type="catalytic activity">
    <reaction evidence="1 12 13">
        <text>Endonucleolytic cleavage to 5'-phosphomonoester.</text>
        <dbReference type="EC" id="3.1.26.4"/>
    </reaction>
</comment>
<evidence type="ECO:0000256" key="6">
    <source>
        <dbReference type="ARBA" id="ARBA00022490"/>
    </source>
</evidence>
<gene>
    <name evidence="15" type="ORF">JGI1_01825</name>
</gene>
<evidence type="ECO:0000256" key="7">
    <source>
        <dbReference type="ARBA" id="ARBA00022722"/>
    </source>
</evidence>
<dbReference type="EMBL" id="FAOO01000014">
    <property type="protein sequence ID" value="CUU07518.1"/>
    <property type="molecule type" value="Genomic_DNA"/>
</dbReference>
<dbReference type="GO" id="GO:0004523">
    <property type="term" value="F:RNA-DNA hybrid ribonuclease activity"/>
    <property type="evidence" value="ECO:0007669"/>
    <property type="project" value="UniProtKB-UniRule"/>
</dbReference>
<dbReference type="Gene3D" id="3.30.420.10">
    <property type="entry name" value="Ribonuclease H-like superfamily/Ribonuclease H"/>
    <property type="match status" value="1"/>
</dbReference>
<evidence type="ECO:0000256" key="11">
    <source>
        <dbReference type="ARBA" id="ARBA00022842"/>
    </source>
</evidence>
<dbReference type="EC" id="3.1.26.4" evidence="13"/>
<comment type="similarity">
    <text evidence="5">Belongs to the RNase HII family. RnhC subfamily.</text>
</comment>
<evidence type="ECO:0000256" key="8">
    <source>
        <dbReference type="ARBA" id="ARBA00022723"/>
    </source>
</evidence>
<dbReference type="GO" id="GO:0005737">
    <property type="term" value="C:cytoplasm"/>
    <property type="evidence" value="ECO:0007669"/>
    <property type="project" value="UniProtKB-SubCell"/>
</dbReference>
<dbReference type="PANTHER" id="PTHR10954:SF23">
    <property type="entry name" value="RIBONUCLEASE"/>
    <property type="match status" value="1"/>
</dbReference>